<reference evidence="2 3" key="1">
    <citation type="journal article" date="2015" name="Genome Announc.">
        <title>Expanding the biotechnology potential of lactobacilli through comparative genomics of 213 strains and associated genera.</title>
        <authorList>
            <person name="Sun Z."/>
            <person name="Harris H.M."/>
            <person name="McCann A."/>
            <person name="Guo C."/>
            <person name="Argimon S."/>
            <person name="Zhang W."/>
            <person name="Yang X."/>
            <person name="Jeffery I.B."/>
            <person name="Cooney J.C."/>
            <person name="Kagawa T.F."/>
            <person name="Liu W."/>
            <person name="Song Y."/>
            <person name="Salvetti E."/>
            <person name="Wrobel A."/>
            <person name="Rasinkangas P."/>
            <person name="Parkhill J."/>
            <person name="Rea M.C."/>
            <person name="O'Sullivan O."/>
            <person name="Ritari J."/>
            <person name="Douillard F.P."/>
            <person name="Paul Ross R."/>
            <person name="Yang R."/>
            <person name="Briner A.E."/>
            <person name="Felis G.E."/>
            <person name="de Vos W.M."/>
            <person name="Barrangou R."/>
            <person name="Klaenhammer T.R."/>
            <person name="Caufield P.W."/>
            <person name="Cui Y."/>
            <person name="Zhang H."/>
            <person name="O'Toole P.W."/>
        </authorList>
    </citation>
    <scope>NUCLEOTIDE SEQUENCE [LARGE SCALE GENOMIC DNA]</scope>
    <source>
        <strain evidence="2 3">DSM 15945</strain>
    </source>
</reference>
<keyword evidence="3" id="KW-1185">Reference proteome</keyword>
<sequence>MIAMSADWHREYDNDALLFGLLTGIKPIPDVAATKPSLPQTGTQAQEHGVDANQSVTHK</sequence>
<organism evidence="2 3">
    <name type="scientific">Lacticaseibacillus pantheris DSM 15945 = JCM 12539 = NBRC 106106</name>
    <dbReference type="NCBI Taxonomy" id="1423783"/>
    <lineage>
        <taxon>Bacteria</taxon>
        <taxon>Bacillati</taxon>
        <taxon>Bacillota</taxon>
        <taxon>Bacilli</taxon>
        <taxon>Lactobacillales</taxon>
        <taxon>Lactobacillaceae</taxon>
        <taxon>Lacticaseibacillus</taxon>
    </lineage>
</organism>
<dbReference type="STRING" id="1423783.FC50_GL001440"/>
<evidence type="ECO:0000313" key="2">
    <source>
        <dbReference type="EMBL" id="KRL86032.1"/>
    </source>
</evidence>
<gene>
    <name evidence="2" type="ORF">FC50_GL001440</name>
</gene>
<name>A0A0R1TXN6_9LACO</name>
<proteinExistence type="predicted"/>
<feature type="compositionally biased region" description="Polar residues" evidence="1">
    <location>
        <begin position="37"/>
        <end position="59"/>
    </location>
</feature>
<dbReference type="Proteomes" id="UP000051922">
    <property type="component" value="Unassembled WGS sequence"/>
</dbReference>
<feature type="region of interest" description="Disordered" evidence="1">
    <location>
        <begin position="33"/>
        <end position="59"/>
    </location>
</feature>
<dbReference type="PATRIC" id="fig|1423783.4.peg.1482"/>
<protein>
    <submittedName>
        <fullName evidence="2">Uncharacterized protein</fullName>
    </submittedName>
</protein>
<accession>A0A0R1TXN6</accession>
<evidence type="ECO:0000256" key="1">
    <source>
        <dbReference type="SAM" id="MobiDB-lite"/>
    </source>
</evidence>
<evidence type="ECO:0000313" key="3">
    <source>
        <dbReference type="Proteomes" id="UP000051922"/>
    </source>
</evidence>
<dbReference type="EMBL" id="AZFJ01000049">
    <property type="protein sequence ID" value="KRL86032.1"/>
    <property type="molecule type" value="Genomic_DNA"/>
</dbReference>
<dbReference type="AlphaFoldDB" id="A0A0R1TXN6"/>
<comment type="caution">
    <text evidence="2">The sequence shown here is derived from an EMBL/GenBank/DDBJ whole genome shotgun (WGS) entry which is preliminary data.</text>
</comment>